<dbReference type="RefSeq" id="WP_394840916.1">
    <property type="nucleotide sequence ID" value="NZ_CP089982.1"/>
</dbReference>
<evidence type="ECO:0000256" key="4">
    <source>
        <dbReference type="ARBA" id="ARBA00022840"/>
    </source>
</evidence>
<evidence type="ECO:0000256" key="3">
    <source>
        <dbReference type="ARBA" id="ARBA00022777"/>
    </source>
</evidence>
<keyword evidence="7" id="KW-0723">Serine/threonine-protein kinase</keyword>
<keyword evidence="4 5" id="KW-0067">ATP-binding</keyword>
<accession>A0ABZ2JV09</accession>
<dbReference type="PROSITE" id="PS50011">
    <property type="entry name" value="PROTEIN_KINASE_DOM"/>
    <property type="match status" value="1"/>
</dbReference>
<reference evidence="7 8" key="1">
    <citation type="submission" date="2021-12" db="EMBL/GenBank/DDBJ databases">
        <title>Discovery of the Pendulisporaceae a myxobacterial family with distinct sporulation behavior and unique specialized metabolism.</title>
        <authorList>
            <person name="Garcia R."/>
            <person name="Popoff A."/>
            <person name="Bader C.D."/>
            <person name="Loehr J."/>
            <person name="Walesch S."/>
            <person name="Walt C."/>
            <person name="Boldt J."/>
            <person name="Bunk B."/>
            <person name="Haeckl F.J.F.P.J."/>
            <person name="Gunesch A.P."/>
            <person name="Birkelbach J."/>
            <person name="Nuebel U."/>
            <person name="Pietschmann T."/>
            <person name="Bach T."/>
            <person name="Mueller R."/>
        </authorList>
    </citation>
    <scope>NUCLEOTIDE SEQUENCE [LARGE SCALE GENOMIC DNA]</scope>
    <source>
        <strain evidence="7 8">MSr12523</strain>
    </source>
</reference>
<dbReference type="Gene3D" id="1.10.510.10">
    <property type="entry name" value="Transferase(Phosphotransferase) domain 1"/>
    <property type="match status" value="1"/>
</dbReference>
<feature type="binding site" evidence="5">
    <location>
        <position position="51"/>
    </location>
    <ligand>
        <name>ATP</name>
        <dbReference type="ChEBI" id="CHEBI:30616"/>
    </ligand>
</feature>
<sequence>MAFPRPSSSERVLSRIGTTVRGYRIERLVGMGGMAAVYAATHPDGHQVALKFMLERFLDDAAVRELFVREAYLANQVGHPGAVPVLGQDFDDDGCAFLVMPLLRGETLRARWERAGKRLATGEVGVLVADALDVLASAHMRGLVHRDIKPENLFVLATGEIRVLDFGIARRVDGTGTASLVGSMIGTPAFMPPEQALGRIGDIGPHSDCWAVGATIFTLLSGEFVHAADSAPEQLAAAATRRARSLGEVSPNLPPSIARFVDKALAFDPEARWRTAREMRDALLEAFEDVLGKSVAAAAPDIRSAIATELLREVEATHVKATLRSEGEPAAPAKPKRAPERDLAGFECDVGDLLSAFRLMPAAVHTILAKHGLGEFASDGKFVPHPQTWWPVATYAAVTREVAAALGSTKTMELVKLVTQYHDLSTSVRDIHSALQDLDPAFRMRHRKDGKPLGDPAGPDEPLGHFQYRGEPGANLVAIESDYPYACDWERGCLFGIVRRFEPHSLVEHATGPCRKNGDDRCIYHITWW</sequence>
<dbReference type="Pfam" id="PF00069">
    <property type="entry name" value="Pkinase"/>
    <property type="match status" value="1"/>
</dbReference>
<dbReference type="PROSITE" id="PS00108">
    <property type="entry name" value="PROTEIN_KINASE_ST"/>
    <property type="match status" value="1"/>
</dbReference>
<gene>
    <name evidence="7" type="ORF">LZC95_28055</name>
</gene>
<keyword evidence="1" id="KW-0808">Transferase</keyword>
<evidence type="ECO:0000313" key="7">
    <source>
        <dbReference type="EMBL" id="WXA90303.1"/>
    </source>
</evidence>
<dbReference type="InterPro" id="IPR000719">
    <property type="entry name" value="Prot_kinase_dom"/>
</dbReference>
<evidence type="ECO:0000256" key="1">
    <source>
        <dbReference type="ARBA" id="ARBA00022679"/>
    </source>
</evidence>
<evidence type="ECO:0000313" key="8">
    <source>
        <dbReference type="Proteomes" id="UP001379533"/>
    </source>
</evidence>
<dbReference type="CDD" id="cd14014">
    <property type="entry name" value="STKc_PknB_like"/>
    <property type="match status" value="1"/>
</dbReference>
<name>A0ABZ2JV09_9BACT</name>
<dbReference type="SMART" id="SM00220">
    <property type="entry name" value="S_TKc"/>
    <property type="match status" value="1"/>
</dbReference>
<dbReference type="InterPro" id="IPR011009">
    <property type="entry name" value="Kinase-like_dom_sf"/>
</dbReference>
<dbReference type="InterPro" id="IPR017441">
    <property type="entry name" value="Protein_kinase_ATP_BS"/>
</dbReference>
<evidence type="ECO:0000259" key="6">
    <source>
        <dbReference type="PROSITE" id="PS50011"/>
    </source>
</evidence>
<feature type="domain" description="Protein kinase" evidence="6">
    <location>
        <begin position="23"/>
        <end position="284"/>
    </location>
</feature>
<dbReference type="InterPro" id="IPR008271">
    <property type="entry name" value="Ser/Thr_kinase_AS"/>
</dbReference>
<evidence type="ECO:0000256" key="2">
    <source>
        <dbReference type="ARBA" id="ARBA00022741"/>
    </source>
</evidence>
<keyword evidence="3 7" id="KW-0418">Kinase</keyword>
<dbReference type="PROSITE" id="PS00107">
    <property type="entry name" value="PROTEIN_KINASE_ATP"/>
    <property type="match status" value="1"/>
</dbReference>
<dbReference type="PANTHER" id="PTHR43289:SF6">
    <property type="entry name" value="SERINE_THREONINE-PROTEIN KINASE NEKL-3"/>
    <property type="match status" value="1"/>
</dbReference>
<dbReference type="PANTHER" id="PTHR43289">
    <property type="entry name" value="MITOGEN-ACTIVATED PROTEIN KINASE KINASE KINASE 20-RELATED"/>
    <property type="match status" value="1"/>
</dbReference>
<keyword evidence="2 5" id="KW-0547">Nucleotide-binding</keyword>
<proteinExistence type="predicted"/>
<evidence type="ECO:0000256" key="5">
    <source>
        <dbReference type="PROSITE-ProRule" id="PRU10141"/>
    </source>
</evidence>
<dbReference type="EMBL" id="CP089982">
    <property type="protein sequence ID" value="WXA90303.1"/>
    <property type="molecule type" value="Genomic_DNA"/>
</dbReference>
<keyword evidence="8" id="KW-1185">Reference proteome</keyword>
<protein>
    <submittedName>
        <fullName evidence="7">Serine/threonine protein kinase</fullName>
    </submittedName>
</protein>
<dbReference type="SUPFAM" id="SSF56112">
    <property type="entry name" value="Protein kinase-like (PK-like)"/>
    <property type="match status" value="1"/>
</dbReference>
<organism evidence="7 8">
    <name type="scientific">Pendulispora brunnea</name>
    <dbReference type="NCBI Taxonomy" id="2905690"/>
    <lineage>
        <taxon>Bacteria</taxon>
        <taxon>Pseudomonadati</taxon>
        <taxon>Myxococcota</taxon>
        <taxon>Myxococcia</taxon>
        <taxon>Myxococcales</taxon>
        <taxon>Sorangiineae</taxon>
        <taxon>Pendulisporaceae</taxon>
        <taxon>Pendulispora</taxon>
    </lineage>
</organism>
<dbReference type="Proteomes" id="UP001379533">
    <property type="component" value="Chromosome"/>
</dbReference>
<dbReference type="Gene3D" id="3.30.200.20">
    <property type="entry name" value="Phosphorylase Kinase, domain 1"/>
    <property type="match status" value="1"/>
</dbReference>
<dbReference type="GO" id="GO:0004674">
    <property type="term" value="F:protein serine/threonine kinase activity"/>
    <property type="evidence" value="ECO:0007669"/>
    <property type="project" value="UniProtKB-KW"/>
</dbReference>